<evidence type="ECO:0000313" key="2">
    <source>
        <dbReference type="Proteomes" id="UP001432322"/>
    </source>
</evidence>
<comment type="caution">
    <text evidence="1">The sequence shown here is derived from an EMBL/GenBank/DDBJ whole genome shotgun (WGS) entry which is preliminary data.</text>
</comment>
<dbReference type="AlphaFoldDB" id="A0AAV5WK18"/>
<dbReference type="Proteomes" id="UP001432322">
    <property type="component" value="Unassembled WGS sequence"/>
</dbReference>
<sequence>GSMANFSLFERAEVANFKIRTELPIYFEGDNDKWLTTLLSGCSIQSMSLVFDKSTLKNLHLVPTLLRSVYCRSVEFLLETFAMWHNMVEEFNSHELVAQFAEAGVTSVTFTRLLHGRFQKGTVKKETLPKRDVFEFDILRLFIEAGITKIIINENTFGGRTSSIGEAQFGIFLQNIAATTAPLYIKLRQYKTSLKGGRRMQSGFRVNVDNNAGSCEEITICSS</sequence>
<organism evidence="1 2">
    <name type="scientific">Pristionchus fissidentatus</name>
    <dbReference type="NCBI Taxonomy" id="1538716"/>
    <lineage>
        <taxon>Eukaryota</taxon>
        <taxon>Metazoa</taxon>
        <taxon>Ecdysozoa</taxon>
        <taxon>Nematoda</taxon>
        <taxon>Chromadorea</taxon>
        <taxon>Rhabditida</taxon>
        <taxon>Rhabditina</taxon>
        <taxon>Diplogasteromorpha</taxon>
        <taxon>Diplogasteroidea</taxon>
        <taxon>Neodiplogasteridae</taxon>
        <taxon>Pristionchus</taxon>
    </lineage>
</organism>
<proteinExistence type="predicted"/>
<reference evidence="1" key="1">
    <citation type="submission" date="2023-10" db="EMBL/GenBank/DDBJ databases">
        <title>Genome assembly of Pristionchus species.</title>
        <authorList>
            <person name="Yoshida K."/>
            <person name="Sommer R.J."/>
        </authorList>
    </citation>
    <scope>NUCLEOTIDE SEQUENCE</scope>
    <source>
        <strain evidence="1">RS5133</strain>
    </source>
</reference>
<feature type="non-terminal residue" evidence="1">
    <location>
        <position position="1"/>
    </location>
</feature>
<accession>A0AAV5WK18</accession>
<dbReference type="EMBL" id="BTSY01000005">
    <property type="protein sequence ID" value="GMT30885.1"/>
    <property type="molecule type" value="Genomic_DNA"/>
</dbReference>
<keyword evidence="2" id="KW-1185">Reference proteome</keyword>
<name>A0AAV5WK18_9BILA</name>
<gene>
    <name evidence="1" type="ORF">PFISCL1PPCAC_22182</name>
</gene>
<protein>
    <submittedName>
        <fullName evidence="1">Uncharacterized protein</fullName>
    </submittedName>
</protein>
<evidence type="ECO:0000313" key="1">
    <source>
        <dbReference type="EMBL" id="GMT30885.1"/>
    </source>
</evidence>